<evidence type="ECO:0008006" key="2">
    <source>
        <dbReference type="Google" id="ProtNLM"/>
    </source>
</evidence>
<dbReference type="Pfam" id="PF03692">
    <property type="entry name" value="CxxCxxCC"/>
    <property type="match status" value="1"/>
</dbReference>
<feature type="non-terminal residue" evidence="1">
    <location>
        <position position="1"/>
    </location>
</feature>
<dbReference type="EMBL" id="LAZR01040142">
    <property type="protein sequence ID" value="KKL15232.1"/>
    <property type="molecule type" value="Genomic_DNA"/>
</dbReference>
<dbReference type="InterPro" id="IPR005358">
    <property type="entry name" value="Puta_zinc/iron-chelating_dom"/>
</dbReference>
<organism evidence="1">
    <name type="scientific">marine sediment metagenome</name>
    <dbReference type="NCBI Taxonomy" id="412755"/>
    <lineage>
        <taxon>unclassified sequences</taxon>
        <taxon>metagenomes</taxon>
        <taxon>ecological metagenomes</taxon>
    </lineage>
</organism>
<protein>
    <recommendedName>
        <fullName evidence="2">YkgJ family cysteine cluster protein</fullName>
    </recommendedName>
</protein>
<comment type="caution">
    <text evidence="1">The sequence shown here is derived from an EMBL/GenBank/DDBJ whole genome shotgun (WGS) entry which is preliminary data.</text>
</comment>
<gene>
    <name evidence="1" type="ORF">LCGC14_2507670</name>
</gene>
<reference evidence="1" key="1">
    <citation type="journal article" date="2015" name="Nature">
        <title>Complex archaea that bridge the gap between prokaryotes and eukaryotes.</title>
        <authorList>
            <person name="Spang A."/>
            <person name="Saw J.H."/>
            <person name="Jorgensen S.L."/>
            <person name="Zaremba-Niedzwiedzka K."/>
            <person name="Martijn J."/>
            <person name="Lind A.E."/>
            <person name="van Eijk R."/>
            <person name="Schleper C."/>
            <person name="Guy L."/>
            <person name="Ettema T.J."/>
        </authorList>
    </citation>
    <scope>NUCLEOTIDE SEQUENCE</scope>
</reference>
<proteinExistence type="predicted"/>
<evidence type="ECO:0000313" key="1">
    <source>
        <dbReference type="EMBL" id="KKL15232.1"/>
    </source>
</evidence>
<dbReference type="AlphaFoldDB" id="A0A0F9BN44"/>
<name>A0A0F9BN44_9ZZZZ</name>
<accession>A0A0F9BN44</accession>
<sequence>VNWILIRSVLAARKNKLYRLVTANKPMRLECLKDACSVCCNVIGTPLITEEGAAKIGAESVMENKNAKFIRSERCVCSLLKDGLCSIHPVRPKGCREYPWYNVNGKLYYDRGCPGVKYDRDERPDVNDIQPFEGFFPHTPKHLVWLIKRICLN</sequence>